<protein>
    <recommendedName>
        <fullName evidence="3">Heat shock factor 2-binding protein</fullName>
    </recommendedName>
</protein>
<dbReference type="InterPro" id="IPR016024">
    <property type="entry name" value="ARM-type_fold"/>
</dbReference>
<dbReference type="InterPro" id="IPR011989">
    <property type="entry name" value="ARM-like"/>
</dbReference>
<organism evidence="1 2">
    <name type="scientific">Littorina saxatilis</name>
    <dbReference type="NCBI Taxonomy" id="31220"/>
    <lineage>
        <taxon>Eukaryota</taxon>
        <taxon>Metazoa</taxon>
        <taxon>Spiralia</taxon>
        <taxon>Lophotrochozoa</taxon>
        <taxon>Mollusca</taxon>
        <taxon>Gastropoda</taxon>
        <taxon>Caenogastropoda</taxon>
        <taxon>Littorinimorpha</taxon>
        <taxon>Littorinoidea</taxon>
        <taxon>Littorinidae</taxon>
        <taxon>Littorina</taxon>
    </lineage>
</organism>
<dbReference type="EMBL" id="JBAMIC010000007">
    <property type="protein sequence ID" value="KAK7105320.1"/>
    <property type="molecule type" value="Genomic_DNA"/>
</dbReference>
<dbReference type="InterPro" id="IPR039584">
    <property type="entry name" value="HSF2BP"/>
</dbReference>
<dbReference type="Proteomes" id="UP001374579">
    <property type="component" value="Unassembled WGS sequence"/>
</dbReference>
<keyword evidence="2" id="KW-1185">Reference proteome</keyword>
<dbReference type="GO" id="GO:0005829">
    <property type="term" value="C:cytosol"/>
    <property type="evidence" value="ECO:0007669"/>
    <property type="project" value="TreeGrafter"/>
</dbReference>
<gene>
    <name evidence="1" type="ORF">V1264_016720</name>
</gene>
<name>A0AAN9GFX1_9CAEN</name>
<reference evidence="1 2" key="1">
    <citation type="submission" date="2024-02" db="EMBL/GenBank/DDBJ databases">
        <title>Chromosome-scale genome assembly of the rough periwinkle Littorina saxatilis.</title>
        <authorList>
            <person name="De Jode A."/>
            <person name="Faria R."/>
            <person name="Formenti G."/>
            <person name="Sims Y."/>
            <person name="Smith T.P."/>
            <person name="Tracey A."/>
            <person name="Wood J.M.D."/>
            <person name="Zagrodzka Z.B."/>
            <person name="Johannesson K."/>
            <person name="Butlin R.K."/>
            <person name="Leder E.H."/>
        </authorList>
    </citation>
    <scope>NUCLEOTIDE SEQUENCE [LARGE SCALE GENOMIC DNA]</scope>
    <source>
        <strain evidence="1">Snail1</strain>
        <tissue evidence="1">Muscle</tissue>
    </source>
</reference>
<proteinExistence type="predicted"/>
<comment type="caution">
    <text evidence="1">The sequence shown here is derived from an EMBL/GenBank/DDBJ whole genome shotgun (WGS) entry which is preliminary data.</text>
</comment>
<dbReference type="PANTHER" id="PTHR15434:SF2">
    <property type="entry name" value="HEAT SHOCK FACTOR 2-BINDING PROTEIN"/>
    <property type="match status" value="1"/>
</dbReference>
<dbReference type="SUPFAM" id="SSF48371">
    <property type="entry name" value="ARM repeat"/>
    <property type="match status" value="1"/>
</dbReference>
<dbReference type="PANTHER" id="PTHR15434">
    <property type="entry name" value="HEAT SHOCK FACTOR 2-BINDING PROTEIN"/>
    <property type="match status" value="1"/>
</dbReference>
<accession>A0AAN9GFX1</accession>
<dbReference type="AlphaFoldDB" id="A0AAN9GFX1"/>
<dbReference type="Gene3D" id="1.25.10.10">
    <property type="entry name" value="Leucine-rich Repeat Variant"/>
    <property type="match status" value="1"/>
</dbReference>
<evidence type="ECO:0000313" key="1">
    <source>
        <dbReference type="EMBL" id="KAK7105320.1"/>
    </source>
</evidence>
<sequence length="368" mass="40717">MNPASTAIEKLLLTSEQVTKNFQLLLTEWGELKRSLHDSPLYYATPQIKPHEGEVTINRDTLTQLKTLTSRLQHTLPAVLRSGLSAATKAATLQQDVSAAQKQTAELAAESVQWKNKFTTASSDCQKEKQEVVELQKEVAHLWEQLNQQSDFSSSLGAATATLLWRVSRNQDTIAALLGGSKVEEFLGLTCSTVQSYVDAYQNDWPPPETNESRFILALCGTVTNIAASAYGRDFLMGSENGQRLIDAFFTFVSQAPLKKSAKIKSLMLMGLYNVSINQKGVQYLITKPGTLSLLAWHLKEETDVENRVNTLRLLQSIVAECDTNTPLRLLQPVPRPLLKTLSCDRNKQIKDLATELVTDLAAISAEP</sequence>
<evidence type="ECO:0000313" key="2">
    <source>
        <dbReference type="Proteomes" id="UP001374579"/>
    </source>
</evidence>
<evidence type="ECO:0008006" key="3">
    <source>
        <dbReference type="Google" id="ProtNLM"/>
    </source>
</evidence>